<organism evidence="3 4">
    <name type="scientific">Panacagrimonas perspica</name>
    <dbReference type="NCBI Taxonomy" id="381431"/>
    <lineage>
        <taxon>Bacteria</taxon>
        <taxon>Pseudomonadati</taxon>
        <taxon>Pseudomonadota</taxon>
        <taxon>Gammaproteobacteria</taxon>
        <taxon>Nevskiales</taxon>
        <taxon>Nevskiaceae</taxon>
        <taxon>Panacagrimonas</taxon>
    </lineage>
</organism>
<dbReference type="RefSeq" id="WP_133881445.1">
    <property type="nucleotide sequence ID" value="NZ_MWIN01000039.1"/>
</dbReference>
<comment type="similarity">
    <text evidence="1">Belongs to the 4-hydroxybenzoyl-CoA thioesterase family.</text>
</comment>
<dbReference type="AlphaFoldDB" id="A0A4R7PDI9"/>
<evidence type="ECO:0000256" key="1">
    <source>
        <dbReference type="ARBA" id="ARBA00005953"/>
    </source>
</evidence>
<dbReference type="GO" id="GO:0047617">
    <property type="term" value="F:fatty acyl-CoA hydrolase activity"/>
    <property type="evidence" value="ECO:0007669"/>
    <property type="project" value="TreeGrafter"/>
</dbReference>
<protein>
    <submittedName>
        <fullName evidence="3">Acyl-CoA thioester hydrolase</fullName>
    </submittedName>
</protein>
<dbReference type="CDD" id="cd00586">
    <property type="entry name" value="4HBT"/>
    <property type="match status" value="1"/>
</dbReference>
<reference evidence="3 4" key="1">
    <citation type="submission" date="2019-03" db="EMBL/GenBank/DDBJ databases">
        <title>Genomic Encyclopedia of Type Strains, Phase IV (KMG-IV): sequencing the most valuable type-strain genomes for metagenomic binning, comparative biology and taxonomic classification.</title>
        <authorList>
            <person name="Goeker M."/>
        </authorList>
    </citation>
    <scope>NUCLEOTIDE SEQUENCE [LARGE SCALE GENOMIC DNA]</scope>
    <source>
        <strain evidence="3 4">DSM 26377</strain>
    </source>
</reference>
<dbReference type="InterPro" id="IPR050563">
    <property type="entry name" value="4-hydroxybenzoyl-CoA_TE"/>
</dbReference>
<dbReference type="PANTHER" id="PTHR31793:SF27">
    <property type="entry name" value="NOVEL THIOESTERASE SUPERFAMILY DOMAIN AND SAPOSIN A-TYPE DOMAIN CONTAINING PROTEIN (0610012H03RIK)"/>
    <property type="match status" value="1"/>
</dbReference>
<dbReference type="SUPFAM" id="SSF54637">
    <property type="entry name" value="Thioesterase/thiol ester dehydrase-isomerase"/>
    <property type="match status" value="1"/>
</dbReference>
<dbReference type="EMBL" id="SOBT01000008">
    <property type="protein sequence ID" value="TDU31340.1"/>
    <property type="molecule type" value="Genomic_DNA"/>
</dbReference>
<dbReference type="PANTHER" id="PTHR31793">
    <property type="entry name" value="4-HYDROXYBENZOYL-COA THIOESTERASE FAMILY MEMBER"/>
    <property type="match status" value="1"/>
</dbReference>
<name>A0A4R7PDI9_9GAMM</name>
<keyword evidence="4" id="KW-1185">Reference proteome</keyword>
<evidence type="ECO:0000256" key="2">
    <source>
        <dbReference type="ARBA" id="ARBA00022801"/>
    </source>
</evidence>
<dbReference type="InterPro" id="IPR029069">
    <property type="entry name" value="HotDog_dom_sf"/>
</dbReference>
<dbReference type="OrthoDB" id="9799036at2"/>
<accession>A0A4R7PDI9</accession>
<evidence type="ECO:0000313" key="3">
    <source>
        <dbReference type="EMBL" id="TDU31340.1"/>
    </source>
</evidence>
<comment type="caution">
    <text evidence="3">The sequence shown here is derived from an EMBL/GenBank/DDBJ whole genome shotgun (WGS) entry which is preliminary data.</text>
</comment>
<sequence>MSQPFRYYLRVRYGECDAQKVVFNARYGEYIDLAITEFLRALGYGEQMVTAELDFQLVRQTTQWRAPARYDNVLEGSVTTMGIGNTSFTLRVEFRVAGNPMVICESETVYVLVDHATLTKRPVAADMRERLERGAPGRMIDHAGYLSAA</sequence>
<dbReference type="Gene3D" id="3.10.129.10">
    <property type="entry name" value="Hotdog Thioesterase"/>
    <property type="match status" value="1"/>
</dbReference>
<keyword evidence="2 3" id="KW-0378">Hydrolase</keyword>
<evidence type="ECO:0000313" key="4">
    <source>
        <dbReference type="Proteomes" id="UP000295341"/>
    </source>
</evidence>
<dbReference type="Pfam" id="PF13279">
    <property type="entry name" value="4HBT_2"/>
    <property type="match status" value="1"/>
</dbReference>
<dbReference type="Proteomes" id="UP000295341">
    <property type="component" value="Unassembled WGS sequence"/>
</dbReference>
<proteinExistence type="inferred from homology"/>
<gene>
    <name evidence="3" type="ORF">DFR24_0708</name>
</gene>